<feature type="compositionally biased region" description="Low complexity" evidence="1">
    <location>
        <begin position="889"/>
        <end position="901"/>
    </location>
</feature>
<protein>
    <submittedName>
        <fullName evidence="3">Uncharacterized protein</fullName>
    </submittedName>
</protein>
<organism evidence="3">
    <name type="scientific">Pseudozyma antarctica</name>
    <name type="common">Yeast</name>
    <name type="synonym">Candida antarctica</name>
    <dbReference type="NCBI Taxonomy" id="84753"/>
    <lineage>
        <taxon>Eukaryota</taxon>
        <taxon>Fungi</taxon>
        <taxon>Dikarya</taxon>
        <taxon>Basidiomycota</taxon>
        <taxon>Ustilaginomycotina</taxon>
        <taxon>Ustilaginomycetes</taxon>
        <taxon>Ustilaginales</taxon>
        <taxon>Ustilaginaceae</taxon>
        <taxon>Moesziomyces</taxon>
    </lineage>
</organism>
<evidence type="ECO:0000256" key="1">
    <source>
        <dbReference type="SAM" id="MobiDB-lite"/>
    </source>
</evidence>
<keyword evidence="4" id="KW-1185">Reference proteome</keyword>
<feature type="region of interest" description="Disordered" evidence="1">
    <location>
        <begin position="1141"/>
        <end position="1164"/>
    </location>
</feature>
<accession>A0A081CBQ6</accession>
<keyword evidence="2" id="KW-0812">Transmembrane</keyword>
<feature type="transmembrane region" description="Helical" evidence="2">
    <location>
        <begin position="1052"/>
        <end position="1078"/>
    </location>
</feature>
<dbReference type="HOGENOM" id="CLU_007708_0_0_1"/>
<feature type="region of interest" description="Disordered" evidence="1">
    <location>
        <begin position="73"/>
        <end position="114"/>
    </location>
</feature>
<evidence type="ECO:0000313" key="3">
    <source>
        <dbReference type="EMBL" id="GAK64102.1"/>
    </source>
</evidence>
<gene>
    <name evidence="3" type="ORF">PAN0_004c2311</name>
</gene>
<name>A0A081CBQ6_PSEA2</name>
<dbReference type="GeneID" id="26303047"/>
<feature type="transmembrane region" description="Helical" evidence="2">
    <location>
        <begin position="478"/>
        <end position="498"/>
    </location>
</feature>
<dbReference type="AlphaFoldDB" id="A0A081CBQ6"/>
<dbReference type="Proteomes" id="UP000053758">
    <property type="component" value="Unassembled WGS sequence"/>
</dbReference>
<keyword evidence="2" id="KW-0472">Membrane</keyword>
<dbReference type="RefSeq" id="XP_014657742.1">
    <property type="nucleotide sequence ID" value="XM_014802256.1"/>
</dbReference>
<feature type="compositionally biased region" description="Polar residues" evidence="1">
    <location>
        <begin position="837"/>
        <end position="846"/>
    </location>
</feature>
<sequence>MNRKCRAKLLDQVGAMAGYLPGYLTGRRVLEMRVRVAGDGGEAPGEWTREMPAACACMRVPPRPCAHAPLRHPPSGVTSCSAPPRRLAPAKQSGGLPGFNAHSPDRQLQLSQSPHPMPECGLAPAPFFRIRTAQPFSIQRFAEQPASVAHPSIEAKHNVAPAVRRHHHLLAWVTTSAWARRLRVLSLRSRVAPDAAQLKMHRVPSGRRGIELAANPPLSVLLSAGPLYTHSKKHLDCDDGVTPQSGRGVISLSPVSLAVLASRSRSAALTLPPRTTQPLPFSTSCELPFGSTSRAADAAALRTTDIWLCCATAAGTLCFPAHVDIGETTGTKGRELQQPTPCHRDIGYSCGTPRRTSFAYIDGPTEAPSIHGPVPAPYKLETCEASFDTRSSSHRQSISIHRPGRTSNYTAGAPSRQGFLHLEMPGGLFGRSRRRDLTVHVNPARTGGPVVDPEPQINTMAVSRHITSAPKETAVNLFFYYFFYLLLMASAVITIIYAQRPPSNFDQTFDVQPLPGVIFAWNRDAAATAVPAISSGRDDSVESATCTPYDWDRGTRVGYDCTSIASDGQAKLVFSLYSTTPYPPTVRGYRATTDRYDDVSVPTYYVKYYTYLPPQSTSSLPSAAATASPSAGLAARETIEQAQASSPSYSGPSRTQVAPRAASATLAPVSLQARQVGGVPSSATTATPAPSSSLSLIKIEYVQSSMSALVGGTIVSVSAMPSPSTVSINAQTAKMNDGFKYFFSAIAVVPAFFATLTMICVSYNLSVAARRVRRSRRGSGASAEAVQDSQNDVDEKVGRKPRPSKGNRRAQSAHVDRDDNRWTSDTLMAIHEVGETDATSTISKPSTMPPAYERRTVARRASVDSRSVRRGARTPSVLTGVAQMGDGDSAPPAYASRPPSRVGDARTDGQGNDDIEVIAMDSGSEHTEEAVASLFSSDRPAPDLSLGPVDSMATPRTSTKRSSSLLVGWMVLPIYAYMFWWDYAAFIVVGLLQIAAFSLAADAMLDVGKFVRDDACLGDGDDYSLYRSLCGRGRFRATYPLIYTDTRPRTTIWLFASDLLILQISLVVLFVANLGWMITIMRKTALTERNKLEPDRRITNERHTGRSGLGYIVVLHKTGNHGKYGDWNAADDVYALEEMNRAQSSVDPTPSSTPTPTNHLDTHTYTRQPLTPLYRIVSGIRSFASFLSLCINRQTASTGSSRASL</sequence>
<keyword evidence="2" id="KW-1133">Transmembrane helix</keyword>
<proteinExistence type="predicted"/>
<evidence type="ECO:0000256" key="2">
    <source>
        <dbReference type="SAM" id="Phobius"/>
    </source>
</evidence>
<feature type="transmembrane region" description="Helical" evidence="2">
    <location>
        <begin position="741"/>
        <end position="767"/>
    </location>
</feature>
<evidence type="ECO:0000313" key="4">
    <source>
        <dbReference type="Proteomes" id="UP000053758"/>
    </source>
</evidence>
<reference evidence="3" key="1">
    <citation type="submission" date="2014-07" db="EMBL/GenBank/DDBJ databases">
        <title>Draft genome sequence of the yeast Pseudozyma antarctica JCM 10317 known as a producer of lipase B which used in a wide range of industrial applications.</title>
        <authorList>
            <person name="Morita T."/>
            <person name="Saika A."/>
            <person name="Koike H."/>
        </authorList>
    </citation>
    <scope>NUCLEOTIDE SEQUENCE</scope>
    <source>
        <strain evidence="3">JCM 10317</strain>
    </source>
</reference>
<feature type="region of interest" description="Disordered" evidence="1">
    <location>
        <begin position="774"/>
        <end position="911"/>
    </location>
</feature>
<feature type="compositionally biased region" description="Low complexity" evidence="1">
    <location>
        <begin position="1144"/>
        <end position="1157"/>
    </location>
</feature>
<feature type="transmembrane region" description="Helical" evidence="2">
    <location>
        <begin position="986"/>
        <end position="1005"/>
    </location>
</feature>
<feature type="compositionally biased region" description="Basic and acidic residues" evidence="1">
    <location>
        <begin position="852"/>
        <end position="867"/>
    </location>
</feature>
<feature type="compositionally biased region" description="Basic residues" evidence="1">
    <location>
        <begin position="799"/>
        <end position="808"/>
    </location>
</feature>
<feature type="region of interest" description="Disordered" evidence="1">
    <location>
        <begin position="389"/>
        <end position="416"/>
    </location>
</feature>
<dbReference type="EMBL" id="DF830071">
    <property type="protein sequence ID" value="GAK64102.1"/>
    <property type="molecule type" value="Genomic_DNA"/>
</dbReference>